<dbReference type="SMART" id="SM00355">
    <property type="entry name" value="ZnF_C2H2"/>
    <property type="match status" value="2"/>
</dbReference>
<reference evidence="4" key="1">
    <citation type="submission" date="2022-01" db="EMBL/GenBank/DDBJ databases">
        <authorList>
            <person name="King R."/>
        </authorList>
    </citation>
    <scope>NUCLEOTIDE SEQUENCE</scope>
</reference>
<dbReference type="InterPro" id="IPR013087">
    <property type="entry name" value="Znf_C2H2_type"/>
</dbReference>
<proteinExistence type="predicted"/>
<dbReference type="SUPFAM" id="SSF57667">
    <property type="entry name" value="beta-beta-alpha zinc fingers"/>
    <property type="match status" value="1"/>
</dbReference>
<dbReference type="OrthoDB" id="10004641at2759"/>
<dbReference type="AlphaFoldDB" id="A0A9N9MFE1"/>
<evidence type="ECO:0000313" key="4">
    <source>
        <dbReference type="EMBL" id="CAG9760676.1"/>
    </source>
</evidence>
<evidence type="ECO:0000313" key="5">
    <source>
        <dbReference type="Proteomes" id="UP001152799"/>
    </source>
</evidence>
<feature type="region of interest" description="Disordered" evidence="2">
    <location>
        <begin position="112"/>
        <end position="135"/>
    </location>
</feature>
<accession>A0A9N9MFE1</accession>
<keyword evidence="1" id="KW-0862">Zinc</keyword>
<evidence type="ECO:0000256" key="2">
    <source>
        <dbReference type="SAM" id="MobiDB-lite"/>
    </source>
</evidence>
<dbReference type="PROSITE" id="PS50157">
    <property type="entry name" value="ZINC_FINGER_C2H2_2"/>
    <property type="match status" value="1"/>
</dbReference>
<feature type="compositionally biased region" description="Basic and acidic residues" evidence="2">
    <location>
        <begin position="112"/>
        <end position="133"/>
    </location>
</feature>
<dbReference type="EMBL" id="OU892277">
    <property type="protein sequence ID" value="CAG9760676.1"/>
    <property type="molecule type" value="Genomic_DNA"/>
</dbReference>
<evidence type="ECO:0000259" key="3">
    <source>
        <dbReference type="PROSITE" id="PS50157"/>
    </source>
</evidence>
<keyword evidence="1" id="KW-0863">Zinc-finger</keyword>
<evidence type="ECO:0000256" key="1">
    <source>
        <dbReference type="PROSITE-ProRule" id="PRU00042"/>
    </source>
</evidence>
<dbReference type="InterPro" id="IPR036236">
    <property type="entry name" value="Znf_C2H2_sf"/>
</dbReference>
<feature type="domain" description="C2H2-type" evidence="3">
    <location>
        <begin position="51"/>
        <end position="78"/>
    </location>
</feature>
<organism evidence="4 5">
    <name type="scientific">Ceutorhynchus assimilis</name>
    <name type="common">cabbage seed weevil</name>
    <dbReference type="NCBI Taxonomy" id="467358"/>
    <lineage>
        <taxon>Eukaryota</taxon>
        <taxon>Metazoa</taxon>
        <taxon>Ecdysozoa</taxon>
        <taxon>Arthropoda</taxon>
        <taxon>Hexapoda</taxon>
        <taxon>Insecta</taxon>
        <taxon>Pterygota</taxon>
        <taxon>Neoptera</taxon>
        <taxon>Endopterygota</taxon>
        <taxon>Coleoptera</taxon>
        <taxon>Polyphaga</taxon>
        <taxon>Cucujiformia</taxon>
        <taxon>Curculionidae</taxon>
        <taxon>Ceutorhynchinae</taxon>
        <taxon>Ceutorhynchus</taxon>
    </lineage>
</organism>
<dbReference type="Gene3D" id="3.30.160.60">
    <property type="entry name" value="Classic Zinc Finger"/>
    <property type="match status" value="1"/>
</dbReference>
<protein>
    <recommendedName>
        <fullName evidence="3">C2H2-type domain-containing protein</fullName>
    </recommendedName>
</protein>
<dbReference type="Proteomes" id="UP001152799">
    <property type="component" value="Chromosome 1"/>
</dbReference>
<keyword evidence="5" id="KW-1185">Reference proteome</keyword>
<keyword evidence="1" id="KW-0479">Metal-binding</keyword>
<dbReference type="GO" id="GO:0008270">
    <property type="term" value="F:zinc ion binding"/>
    <property type="evidence" value="ECO:0007669"/>
    <property type="project" value="UniProtKB-KW"/>
</dbReference>
<gene>
    <name evidence="4" type="ORF">CEUTPL_LOCUS1399</name>
</gene>
<name>A0A9N9MFE1_9CUCU</name>
<sequence length="154" mass="17752">MLPMMLMRENLKKSIFQRVGVTPPASLDLSITPAPKLNRQLLIQHHESGGFVCGDCGRTYKLKSSLRNHQKWECGKEPQFQCPYCIYKAKQKMHMARHMERMHREIDYSSIFKQEKTDGGENADSKESSDGLRDYSMIKNVTTEMKMDEEGSSC</sequence>
<dbReference type="Pfam" id="PF13909">
    <property type="entry name" value="zf-H2C2_5"/>
    <property type="match status" value="1"/>
</dbReference>